<sequence length="275" mass="31631">METSNIERDCWFRQEEEIINITGYQLAHEPASVEFSLFHHHPDAQRLLASFWGFLNSKAGRLEQLPNVKWFSGYILSFVHPAIHHLLGVQARHHIFAKVQNYAHQNQAHHAQTSQHLNTLLEQLNTQLPNTVGKILDRRGALQSWCQDVTRHILAVEHYVEDAACWEATHQEETNHCISELEDARSKLEALIKEFNEFSQTNQSEINRLKDLAHAAEAKIVKLKDNFVKYDDHLQMALEEKLATFCKETEEALLLAIQTPEAQGTTTTVPEMNQI</sequence>
<dbReference type="Proteomes" id="UP001165960">
    <property type="component" value="Unassembled WGS sequence"/>
</dbReference>
<organism evidence="1 2">
    <name type="scientific">Entomophthora muscae</name>
    <dbReference type="NCBI Taxonomy" id="34485"/>
    <lineage>
        <taxon>Eukaryota</taxon>
        <taxon>Fungi</taxon>
        <taxon>Fungi incertae sedis</taxon>
        <taxon>Zoopagomycota</taxon>
        <taxon>Entomophthoromycotina</taxon>
        <taxon>Entomophthoromycetes</taxon>
        <taxon>Entomophthorales</taxon>
        <taxon>Entomophthoraceae</taxon>
        <taxon>Entomophthora</taxon>
    </lineage>
</organism>
<protein>
    <submittedName>
        <fullName evidence="1">Uncharacterized protein</fullName>
    </submittedName>
</protein>
<name>A0ACC2TJ55_9FUNG</name>
<evidence type="ECO:0000313" key="2">
    <source>
        <dbReference type="Proteomes" id="UP001165960"/>
    </source>
</evidence>
<dbReference type="EMBL" id="QTSX02002849">
    <property type="protein sequence ID" value="KAJ9074708.1"/>
    <property type="molecule type" value="Genomic_DNA"/>
</dbReference>
<accession>A0ACC2TJ55</accession>
<evidence type="ECO:0000313" key="1">
    <source>
        <dbReference type="EMBL" id="KAJ9074708.1"/>
    </source>
</evidence>
<proteinExistence type="predicted"/>
<gene>
    <name evidence="1" type="ORF">DSO57_1003764</name>
</gene>
<comment type="caution">
    <text evidence="1">The sequence shown here is derived from an EMBL/GenBank/DDBJ whole genome shotgun (WGS) entry which is preliminary data.</text>
</comment>
<reference evidence="1" key="1">
    <citation type="submission" date="2022-04" db="EMBL/GenBank/DDBJ databases">
        <title>Genome of the entomopathogenic fungus Entomophthora muscae.</title>
        <authorList>
            <person name="Elya C."/>
            <person name="Lovett B.R."/>
            <person name="Lee E."/>
            <person name="Macias A.M."/>
            <person name="Hajek A.E."/>
            <person name="De Bivort B.L."/>
            <person name="Kasson M.T."/>
            <person name="De Fine Licht H.H."/>
            <person name="Stajich J.E."/>
        </authorList>
    </citation>
    <scope>NUCLEOTIDE SEQUENCE</scope>
    <source>
        <strain evidence="1">Berkeley</strain>
    </source>
</reference>
<keyword evidence="2" id="KW-1185">Reference proteome</keyword>